<keyword evidence="3" id="KW-1185">Reference proteome</keyword>
<reference evidence="2 3" key="1">
    <citation type="submission" date="2024-10" db="EMBL/GenBank/DDBJ databases">
        <title>Updated reference genomes for cyclostephanoid diatoms.</title>
        <authorList>
            <person name="Roberts W.R."/>
            <person name="Alverson A.J."/>
        </authorList>
    </citation>
    <scope>NUCLEOTIDE SEQUENCE [LARGE SCALE GENOMIC DNA]</scope>
    <source>
        <strain evidence="2 3">AJA010-31</strain>
    </source>
</reference>
<evidence type="ECO:0000256" key="1">
    <source>
        <dbReference type="SAM" id="Phobius"/>
    </source>
</evidence>
<evidence type="ECO:0000313" key="2">
    <source>
        <dbReference type="EMBL" id="KAL3772999.1"/>
    </source>
</evidence>
<evidence type="ECO:0000313" key="3">
    <source>
        <dbReference type="Proteomes" id="UP001530400"/>
    </source>
</evidence>
<protein>
    <recommendedName>
        <fullName evidence="4">O-fucosyltransferase family protein</fullName>
    </recommendedName>
</protein>
<name>A0ABD3NA86_9STRA</name>
<feature type="transmembrane region" description="Helical" evidence="1">
    <location>
        <begin position="21"/>
        <end position="41"/>
    </location>
</feature>
<keyword evidence="1" id="KW-0472">Membrane</keyword>
<dbReference type="AlphaFoldDB" id="A0ABD3NA86"/>
<dbReference type="Proteomes" id="UP001530400">
    <property type="component" value="Unassembled WGS sequence"/>
</dbReference>
<organism evidence="2 3">
    <name type="scientific">Cyclotella atomus</name>
    <dbReference type="NCBI Taxonomy" id="382360"/>
    <lineage>
        <taxon>Eukaryota</taxon>
        <taxon>Sar</taxon>
        <taxon>Stramenopiles</taxon>
        <taxon>Ochrophyta</taxon>
        <taxon>Bacillariophyta</taxon>
        <taxon>Coscinodiscophyceae</taxon>
        <taxon>Thalassiosirophycidae</taxon>
        <taxon>Stephanodiscales</taxon>
        <taxon>Stephanodiscaceae</taxon>
        <taxon>Cyclotella</taxon>
    </lineage>
</organism>
<dbReference type="Gene3D" id="3.40.50.11350">
    <property type="match status" value="1"/>
</dbReference>
<sequence length="462" mass="52061">MEDTWQRNPSRNIICRHGRSIMKIAAAITIGLFTVIGFLHGNDVVANYFSSREQRDDAFRNIIPGAYHENPHVSYEDVTSAPSKNNDGNFSAENCETLPAAVDTILWGAGEGDQVHDIVGAFFIAKRLGIPLIEQNLRKSFTKDPTAAIPLNQLLNYSHPVVVGQLHTLDCVACPSSLWEADIRNTCFCRSRYMKGGVASIFQKCNRTFAQFSSGDGFNLTHYHNTIQKDQSLFLRAFDPCGLQRGAVHCPWVKEDLRAVGPGFFVSNYPGLRPFDGSNYTCAHLRINDEYMAQVRDGVDISEMKAIEVLDADNFGCCYHTMKGKKPCAWDGHLKGLTFVDYVRTILFKNTKTLAQNAYFMAPPGVAKLVRPLASEYDVTVNFLEDFIDEQTFQGSFTHADKILCASSRIFAGTKSSFSSTVKMMRGYQQWVWLHQYYNMSAVSVDTDKEFYRVEDWELPEE</sequence>
<proteinExistence type="predicted"/>
<comment type="caution">
    <text evidence="2">The sequence shown here is derived from an EMBL/GenBank/DDBJ whole genome shotgun (WGS) entry which is preliminary data.</text>
</comment>
<evidence type="ECO:0008006" key="4">
    <source>
        <dbReference type="Google" id="ProtNLM"/>
    </source>
</evidence>
<dbReference type="EMBL" id="JALLPJ020001252">
    <property type="protein sequence ID" value="KAL3772999.1"/>
    <property type="molecule type" value="Genomic_DNA"/>
</dbReference>
<keyword evidence="1" id="KW-0812">Transmembrane</keyword>
<gene>
    <name evidence="2" type="ORF">ACHAWO_004138</name>
</gene>
<keyword evidence="1" id="KW-1133">Transmembrane helix</keyword>
<accession>A0ABD3NA86</accession>